<keyword evidence="2" id="KW-1185">Reference proteome</keyword>
<protein>
    <submittedName>
        <fullName evidence="1">Uncharacterized protein</fullName>
    </submittedName>
</protein>
<name>A0ABR1EGJ2_NECAM</name>
<reference evidence="1 2" key="1">
    <citation type="submission" date="2023-08" db="EMBL/GenBank/DDBJ databases">
        <title>A Necator americanus chromosomal reference genome.</title>
        <authorList>
            <person name="Ilik V."/>
            <person name="Petrzelkova K.J."/>
            <person name="Pardy F."/>
            <person name="Fuh T."/>
            <person name="Niatou-Singa F.S."/>
            <person name="Gouil Q."/>
            <person name="Baker L."/>
            <person name="Ritchie M.E."/>
            <person name="Jex A.R."/>
            <person name="Gazzola D."/>
            <person name="Li H."/>
            <person name="Toshio Fujiwara R."/>
            <person name="Zhan B."/>
            <person name="Aroian R.V."/>
            <person name="Pafco B."/>
            <person name="Schwarz E.M."/>
        </authorList>
    </citation>
    <scope>NUCLEOTIDE SEQUENCE [LARGE SCALE GENOMIC DNA]</scope>
    <source>
        <strain evidence="1 2">Aroian</strain>
        <tissue evidence="1">Whole animal</tissue>
    </source>
</reference>
<sequence length="199" mass="22006">MSDVSNSFSARETLPEDEPPLCIAVRCPESPSGHYEAVNRCGSCTFYMLKSVVTAVGLDVKFPRRSSGANLGVKLINNDLVEASNGKFLDTSYRLFNEQKVHKAMVDCVTNEVFRSALGPKTCSPARMAKSRQVAVSAPFFNQASPSRCSQNLLPGVVVQHTVQVTELTDEFDRLSIHPDPRTRSRREPHLFALIKAYT</sequence>
<evidence type="ECO:0000313" key="2">
    <source>
        <dbReference type="Proteomes" id="UP001303046"/>
    </source>
</evidence>
<gene>
    <name evidence="1" type="primary">Necator_chrX.g22881</name>
    <name evidence="1" type="ORF">RB195_022718</name>
</gene>
<comment type="caution">
    <text evidence="1">The sequence shown here is derived from an EMBL/GenBank/DDBJ whole genome shotgun (WGS) entry which is preliminary data.</text>
</comment>
<dbReference type="EMBL" id="JAVFWL010000006">
    <property type="protein sequence ID" value="KAK6761740.1"/>
    <property type="molecule type" value="Genomic_DNA"/>
</dbReference>
<dbReference type="Proteomes" id="UP001303046">
    <property type="component" value="Unassembled WGS sequence"/>
</dbReference>
<accession>A0ABR1EGJ2</accession>
<proteinExistence type="predicted"/>
<evidence type="ECO:0000313" key="1">
    <source>
        <dbReference type="EMBL" id="KAK6761740.1"/>
    </source>
</evidence>
<organism evidence="1 2">
    <name type="scientific">Necator americanus</name>
    <name type="common">Human hookworm</name>
    <dbReference type="NCBI Taxonomy" id="51031"/>
    <lineage>
        <taxon>Eukaryota</taxon>
        <taxon>Metazoa</taxon>
        <taxon>Ecdysozoa</taxon>
        <taxon>Nematoda</taxon>
        <taxon>Chromadorea</taxon>
        <taxon>Rhabditida</taxon>
        <taxon>Rhabditina</taxon>
        <taxon>Rhabditomorpha</taxon>
        <taxon>Strongyloidea</taxon>
        <taxon>Ancylostomatidae</taxon>
        <taxon>Bunostominae</taxon>
        <taxon>Necator</taxon>
    </lineage>
</organism>